<reference evidence="3" key="1">
    <citation type="journal article" date="2017" name="Nat. Ecol. Evol.">
        <title>Genome expansion and lineage-specific genetic innovations in the forest pathogenic fungi Armillaria.</title>
        <authorList>
            <person name="Sipos G."/>
            <person name="Prasanna A.N."/>
            <person name="Walter M.C."/>
            <person name="O'Connor E."/>
            <person name="Balint B."/>
            <person name="Krizsan K."/>
            <person name="Kiss B."/>
            <person name="Hess J."/>
            <person name="Varga T."/>
            <person name="Slot J."/>
            <person name="Riley R."/>
            <person name="Boka B."/>
            <person name="Rigling D."/>
            <person name="Barry K."/>
            <person name="Lee J."/>
            <person name="Mihaltcheva S."/>
            <person name="LaButti K."/>
            <person name="Lipzen A."/>
            <person name="Waldron R."/>
            <person name="Moloney N.M."/>
            <person name="Sperisen C."/>
            <person name="Kredics L."/>
            <person name="Vagvoelgyi C."/>
            <person name="Patrignani A."/>
            <person name="Fitzpatrick D."/>
            <person name="Nagy I."/>
            <person name="Doyle S."/>
            <person name="Anderson J.B."/>
            <person name="Grigoriev I.V."/>
            <person name="Gueldener U."/>
            <person name="Muensterkoetter M."/>
            <person name="Nagy L.G."/>
        </authorList>
    </citation>
    <scope>NUCLEOTIDE SEQUENCE [LARGE SCALE GENOMIC DNA]</scope>
    <source>
        <strain evidence="3">Ar21-2</strain>
    </source>
</reference>
<dbReference type="AlphaFoldDB" id="A0A2H3DUP9"/>
<evidence type="ECO:0000313" key="3">
    <source>
        <dbReference type="Proteomes" id="UP000217790"/>
    </source>
</evidence>
<feature type="region of interest" description="Disordered" evidence="1">
    <location>
        <begin position="439"/>
        <end position="495"/>
    </location>
</feature>
<dbReference type="OMA" id="STHICIA"/>
<evidence type="ECO:0000256" key="1">
    <source>
        <dbReference type="SAM" id="MobiDB-lite"/>
    </source>
</evidence>
<feature type="region of interest" description="Disordered" evidence="1">
    <location>
        <begin position="213"/>
        <end position="247"/>
    </location>
</feature>
<sequence>MGFLARSVSFEKVSAVLDTLHPLFVDLCSCFGMIASCVIESAVSNIVDARLGGGIRQGEVVIEDIPSSEHGGKFEAPVDTTSLPSGSVCSDAVQPSRTSVSIQAMPEVHEVKNVSVGTEPVSKTSVGVQCSLAPEESTNVFAPAESRGSLYATATEGNTPSQMMNDPESFSVPTVSSEYNLYTLAETMSFPSVDDLRKSTDFERLREDVRGFGYESEGDGSMAPSLPVTELGVSPPPSTSTPTSPRPVRAKPLEYFRECWVADTKHLWSREFWYRVLRSEELIKTVYEEMLPLDEGATDEDKYEMEVGEGLVSIVSTHICIASVGARDESHLAASVQRSYDDAGHNDSLFVSAEANQTAASSAASIGVRSLSPFVRPSNPQSRFLESSCEVSVTAPTIQNGTPSPSRRRPALAQITNTPRGVLTTPSRTPVKAGRVQGVLYGVPTPPTSVRPKLAKHGSRFPLITSTTRLKDESDSPTRPARHCPPPSKFPRWRG</sequence>
<dbReference type="OrthoDB" id="3011162at2759"/>
<name>A0A2H3DUP9_ARMGA</name>
<proteinExistence type="predicted"/>
<dbReference type="Proteomes" id="UP000217790">
    <property type="component" value="Unassembled WGS sequence"/>
</dbReference>
<evidence type="ECO:0000313" key="2">
    <source>
        <dbReference type="EMBL" id="PBK98935.1"/>
    </source>
</evidence>
<dbReference type="EMBL" id="KZ293647">
    <property type="protein sequence ID" value="PBK98935.1"/>
    <property type="molecule type" value="Genomic_DNA"/>
</dbReference>
<dbReference type="InParanoid" id="A0A2H3DUP9"/>
<protein>
    <submittedName>
        <fullName evidence="2">Uncharacterized protein</fullName>
    </submittedName>
</protein>
<keyword evidence="3" id="KW-1185">Reference proteome</keyword>
<organism evidence="2 3">
    <name type="scientific">Armillaria gallica</name>
    <name type="common">Bulbous honey fungus</name>
    <name type="synonym">Armillaria bulbosa</name>
    <dbReference type="NCBI Taxonomy" id="47427"/>
    <lineage>
        <taxon>Eukaryota</taxon>
        <taxon>Fungi</taxon>
        <taxon>Dikarya</taxon>
        <taxon>Basidiomycota</taxon>
        <taxon>Agaricomycotina</taxon>
        <taxon>Agaricomycetes</taxon>
        <taxon>Agaricomycetidae</taxon>
        <taxon>Agaricales</taxon>
        <taxon>Marasmiineae</taxon>
        <taxon>Physalacriaceae</taxon>
        <taxon>Armillaria</taxon>
    </lineage>
</organism>
<accession>A0A2H3DUP9</accession>
<gene>
    <name evidence="2" type="ORF">ARMGADRAFT_1073863</name>
</gene>